<feature type="transmembrane region" description="Helical" evidence="1">
    <location>
        <begin position="186"/>
        <end position="210"/>
    </location>
</feature>
<evidence type="ECO:0000256" key="1">
    <source>
        <dbReference type="SAM" id="Phobius"/>
    </source>
</evidence>
<proteinExistence type="predicted"/>
<name>A0A1X6ZAB6_9RHOB</name>
<evidence type="ECO:0000313" key="2">
    <source>
        <dbReference type="EMBL" id="SLN45721.1"/>
    </source>
</evidence>
<dbReference type="Proteomes" id="UP000193061">
    <property type="component" value="Unassembled WGS sequence"/>
</dbReference>
<accession>A0A1X6ZAB6</accession>
<keyword evidence="1" id="KW-0812">Transmembrane</keyword>
<keyword evidence="3" id="KW-1185">Reference proteome</keyword>
<keyword evidence="1" id="KW-1133">Transmembrane helix</keyword>
<dbReference type="EMBL" id="FWFX01000006">
    <property type="protein sequence ID" value="SLN45721.1"/>
    <property type="molecule type" value="Genomic_DNA"/>
</dbReference>
<dbReference type="RefSeq" id="WP_085805741.1">
    <property type="nucleotide sequence ID" value="NZ_FWFX01000006.1"/>
</dbReference>
<sequence>MTSCKNFGTIAVLEYRKKPQLGFADIVEEFDISFQMADTGQRSLTWDCDDVAILDRESLRIALGWIEPFVPGASWHLVIAVGSSPVGDKRPPVPGYFEAMSQHIVDNTDSYLPYDTVMQGEASCPIGSEVIDRVADLLETSIGQISDNAPYVAPKDLILTSEDEPMIDISLASTEKEISLPKRLTIYTLSCSFLLQVPAVGAFMLVYSLLRDVSGTSGLPA</sequence>
<reference evidence="2 3" key="1">
    <citation type="submission" date="2017-03" db="EMBL/GenBank/DDBJ databases">
        <authorList>
            <person name="Afonso C.L."/>
            <person name="Miller P.J."/>
            <person name="Scott M.A."/>
            <person name="Spackman E."/>
            <person name="Goraichik I."/>
            <person name="Dimitrov K.M."/>
            <person name="Suarez D.L."/>
            <person name="Swayne D.E."/>
        </authorList>
    </citation>
    <scope>NUCLEOTIDE SEQUENCE [LARGE SCALE GENOMIC DNA]</scope>
    <source>
        <strain evidence="2 3">CECT 7450</strain>
    </source>
</reference>
<evidence type="ECO:0000313" key="3">
    <source>
        <dbReference type="Proteomes" id="UP000193061"/>
    </source>
</evidence>
<keyword evidence="1" id="KW-0472">Membrane</keyword>
<gene>
    <name evidence="2" type="ORF">ROA7450_02219</name>
</gene>
<protein>
    <submittedName>
        <fullName evidence="2">Uncharacterized protein</fullName>
    </submittedName>
</protein>
<organism evidence="2 3">
    <name type="scientific">Roseovarius albus</name>
    <dbReference type="NCBI Taxonomy" id="1247867"/>
    <lineage>
        <taxon>Bacteria</taxon>
        <taxon>Pseudomonadati</taxon>
        <taxon>Pseudomonadota</taxon>
        <taxon>Alphaproteobacteria</taxon>
        <taxon>Rhodobacterales</taxon>
        <taxon>Roseobacteraceae</taxon>
        <taxon>Roseovarius</taxon>
    </lineage>
</organism>
<dbReference type="OrthoDB" id="7855251at2"/>
<dbReference type="AlphaFoldDB" id="A0A1X6ZAB6"/>